<dbReference type="AlphaFoldDB" id="W9VW45"/>
<dbReference type="OrthoDB" id="4161243at2759"/>
<proteinExistence type="predicted"/>
<dbReference type="RefSeq" id="XP_007758980.1">
    <property type="nucleotide sequence ID" value="XM_007760790.1"/>
</dbReference>
<dbReference type="EMBL" id="AMGW01000005">
    <property type="protein sequence ID" value="EXJ56446.1"/>
    <property type="molecule type" value="Genomic_DNA"/>
</dbReference>
<dbReference type="Proteomes" id="UP000019473">
    <property type="component" value="Unassembled WGS sequence"/>
</dbReference>
<sequence length="173" mass="19131">MAGFDVICFIQLMCAQTLQELAKLSDQPLNLPEMPSIVTTGERLYETNLRGILRYLKQVHKACKRQGLVNAAVEVLAHRATVKQFHDVNDWVVDLLMTLEVPVGVKGLVGGDITAQDLRDYLNGVRPQILHDSSRADISTPSPLSTTEDPLTDAKVVARSPDVREIYLLPGIE</sequence>
<evidence type="ECO:0000256" key="1">
    <source>
        <dbReference type="SAM" id="MobiDB-lite"/>
    </source>
</evidence>
<organism evidence="2 3">
    <name type="scientific">Cladophialophora yegresii CBS 114405</name>
    <dbReference type="NCBI Taxonomy" id="1182544"/>
    <lineage>
        <taxon>Eukaryota</taxon>
        <taxon>Fungi</taxon>
        <taxon>Dikarya</taxon>
        <taxon>Ascomycota</taxon>
        <taxon>Pezizomycotina</taxon>
        <taxon>Eurotiomycetes</taxon>
        <taxon>Chaetothyriomycetidae</taxon>
        <taxon>Chaetothyriales</taxon>
        <taxon>Herpotrichiellaceae</taxon>
        <taxon>Cladophialophora</taxon>
    </lineage>
</organism>
<reference evidence="2 3" key="1">
    <citation type="submission" date="2013-03" db="EMBL/GenBank/DDBJ databases">
        <title>The Genome Sequence of Cladophialophora yegresii CBS 114405.</title>
        <authorList>
            <consortium name="The Broad Institute Genomics Platform"/>
            <person name="Cuomo C."/>
            <person name="de Hoog S."/>
            <person name="Gorbushina A."/>
            <person name="Walker B."/>
            <person name="Young S.K."/>
            <person name="Zeng Q."/>
            <person name="Gargeya S."/>
            <person name="Fitzgerald M."/>
            <person name="Haas B."/>
            <person name="Abouelleil A."/>
            <person name="Allen A.W."/>
            <person name="Alvarado L."/>
            <person name="Arachchi H.M."/>
            <person name="Berlin A.M."/>
            <person name="Chapman S.B."/>
            <person name="Gainer-Dewar J."/>
            <person name="Goldberg J."/>
            <person name="Griggs A."/>
            <person name="Gujja S."/>
            <person name="Hansen M."/>
            <person name="Howarth C."/>
            <person name="Imamovic A."/>
            <person name="Ireland A."/>
            <person name="Larimer J."/>
            <person name="McCowan C."/>
            <person name="Murphy C."/>
            <person name="Pearson M."/>
            <person name="Poon T.W."/>
            <person name="Priest M."/>
            <person name="Roberts A."/>
            <person name="Saif S."/>
            <person name="Shea T."/>
            <person name="Sisk P."/>
            <person name="Sykes S."/>
            <person name="Wortman J."/>
            <person name="Nusbaum C."/>
            <person name="Birren B."/>
        </authorList>
    </citation>
    <scope>NUCLEOTIDE SEQUENCE [LARGE SCALE GENOMIC DNA]</scope>
    <source>
        <strain evidence="2 3">CBS 114405</strain>
    </source>
</reference>
<comment type="caution">
    <text evidence="2">The sequence shown here is derived from an EMBL/GenBank/DDBJ whole genome shotgun (WGS) entry which is preliminary data.</text>
</comment>
<accession>W9VW45</accession>
<evidence type="ECO:0000313" key="3">
    <source>
        <dbReference type="Proteomes" id="UP000019473"/>
    </source>
</evidence>
<feature type="compositionally biased region" description="Polar residues" evidence="1">
    <location>
        <begin position="136"/>
        <end position="149"/>
    </location>
</feature>
<name>W9VW45_9EURO</name>
<gene>
    <name evidence="2" type="ORF">A1O7_06790</name>
</gene>
<protein>
    <submittedName>
        <fullName evidence="2">Uncharacterized protein</fullName>
    </submittedName>
</protein>
<dbReference type="GeneID" id="19181365"/>
<dbReference type="HOGENOM" id="CLU_1547396_0_0_1"/>
<feature type="region of interest" description="Disordered" evidence="1">
    <location>
        <begin position="132"/>
        <end position="151"/>
    </location>
</feature>
<dbReference type="VEuPathDB" id="FungiDB:A1O7_06790"/>
<keyword evidence="3" id="KW-1185">Reference proteome</keyword>
<evidence type="ECO:0000313" key="2">
    <source>
        <dbReference type="EMBL" id="EXJ56446.1"/>
    </source>
</evidence>